<dbReference type="PANTHER" id="PTHR43629">
    <property type="entry name" value="PEPTIDYL-PROLYL CIS-TRANS ISOMERASE"/>
    <property type="match status" value="1"/>
</dbReference>
<evidence type="ECO:0000313" key="1">
    <source>
        <dbReference type="EMBL" id="ARN20544.1"/>
    </source>
</evidence>
<dbReference type="GO" id="GO:0016740">
    <property type="term" value="F:transferase activity"/>
    <property type="evidence" value="ECO:0007669"/>
    <property type="project" value="UniProtKB-KW"/>
</dbReference>
<dbReference type="Gene3D" id="3.40.250.10">
    <property type="entry name" value="Rhodanese-like domain"/>
    <property type="match status" value="1"/>
</dbReference>
<proteinExistence type="predicted"/>
<dbReference type="InterPro" id="IPR001763">
    <property type="entry name" value="Rhodanese-like_dom"/>
</dbReference>
<dbReference type="PANTHER" id="PTHR43629:SF2">
    <property type="entry name" value="RHODANESE-LIKE_PPIC DOMAIN-CONTAINING PROTEIN 12, CHLOROPLASTIC"/>
    <property type="match status" value="1"/>
</dbReference>
<dbReference type="SUPFAM" id="SSF52821">
    <property type="entry name" value="Rhodanese/Cell cycle control phosphatase"/>
    <property type="match status" value="1"/>
</dbReference>
<dbReference type="EMBL" id="CP015118">
    <property type="protein sequence ID" value="ARN20544.1"/>
    <property type="molecule type" value="Genomic_DNA"/>
</dbReference>
<dbReference type="PROSITE" id="PS50206">
    <property type="entry name" value="RHODANESE_3"/>
    <property type="match status" value="1"/>
</dbReference>
<name>A0A1W6L8J5_9BURK</name>
<reference evidence="1 2" key="1">
    <citation type="submission" date="2016-04" db="EMBL/GenBank/DDBJ databases">
        <title>Complete genome sequence of natural rubber-degrading, novel Gram-negative bacterium, Rhizobacter gummiphilus strain NS21.</title>
        <authorList>
            <person name="Tabata M."/>
            <person name="Kasai D."/>
            <person name="Fukuda M."/>
        </authorList>
    </citation>
    <scope>NUCLEOTIDE SEQUENCE [LARGE SCALE GENOMIC DNA]</scope>
    <source>
        <strain evidence="1 2">NS21</strain>
    </source>
</reference>
<protein>
    <submittedName>
        <fullName evidence="1">Sulfurtransferase</fullName>
    </submittedName>
</protein>
<dbReference type="OrthoDB" id="9811849at2"/>
<dbReference type="InterPro" id="IPR036873">
    <property type="entry name" value="Rhodanese-like_dom_sf"/>
</dbReference>
<dbReference type="AlphaFoldDB" id="A0A1W6L8J5"/>
<dbReference type="RefSeq" id="WP_085750821.1">
    <property type="nucleotide sequence ID" value="NZ_BSPR01000023.1"/>
</dbReference>
<sequence length="112" mass="12184">MQQVRVTDLPALLASFDEGARPVVLDVREPWEMQAASLALDGAPTVCIPMNEVPARLAELDPAQPVLSLCHHGMRSLQVGAFLERQGFDQVFNIAGGIDAWSREVDASVPLY</sequence>
<keyword evidence="1" id="KW-0808">Transferase</keyword>
<dbReference type="InterPro" id="IPR052204">
    <property type="entry name" value="PpiC/parvulin_rotamase"/>
</dbReference>
<dbReference type="Pfam" id="PF00581">
    <property type="entry name" value="Rhodanese"/>
    <property type="match status" value="1"/>
</dbReference>
<evidence type="ECO:0000313" key="2">
    <source>
        <dbReference type="Proteomes" id="UP000193427"/>
    </source>
</evidence>
<organism evidence="1 2">
    <name type="scientific">Piscinibacter gummiphilus</name>
    <dbReference type="NCBI Taxonomy" id="946333"/>
    <lineage>
        <taxon>Bacteria</taxon>
        <taxon>Pseudomonadati</taxon>
        <taxon>Pseudomonadota</taxon>
        <taxon>Betaproteobacteria</taxon>
        <taxon>Burkholderiales</taxon>
        <taxon>Sphaerotilaceae</taxon>
        <taxon>Piscinibacter</taxon>
    </lineage>
</organism>
<accession>A0A1W6L8J5</accession>
<dbReference type="SMART" id="SM00450">
    <property type="entry name" value="RHOD"/>
    <property type="match status" value="1"/>
</dbReference>
<dbReference type="STRING" id="946333.A4W93_11925"/>
<gene>
    <name evidence="1" type="ORF">A4W93_11925</name>
</gene>
<dbReference type="KEGG" id="rgu:A4W93_11925"/>
<keyword evidence="2" id="KW-1185">Reference proteome</keyword>
<dbReference type="Proteomes" id="UP000193427">
    <property type="component" value="Chromosome"/>
</dbReference>